<dbReference type="EMBL" id="NIDF01000038">
    <property type="protein sequence ID" value="TYJ55527.1"/>
    <property type="molecule type" value="Genomic_DNA"/>
</dbReference>
<evidence type="ECO:0000313" key="3">
    <source>
        <dbReference type="Proteomes" id="UP000322245"/>
    </source>
</evidence>
<reference evidence="2 3" key="1">
    <citation type="submission" date="2017-05" db="EMBL/GenBank/DDBJ databases">
        <title>The Genome Sequence of Tsuchiyaea wingfieldii DSM 27421.</title>
        <authorList>
            <person name="Cuomo C."/>
            <person name="Passer A."/>
            <person name="Billmyre B."/>
            <person name="Heitman J."/>
        </authorList>
    </citation>
    <scope>NUCLEOTIDE SEQUENCE [LARGE SCALE GENOMIC DNA]</scope>
    <source>
        <strain evidence="2 3">DSM 27421</strain>
    </source>
</reference>
<feature type="compositionally biased region" description="Polar residues" evidence="1">
    <location>
        <begin position="209"/>
        <end position="223"/>
    </location>
</feature>
<organism evidence="2 3">
    <name type="scientific">Cryptococcus floricola</name>
    <dbReference type="NCBI Taxonomy" id="2591691"/>
    <lineage>
        <taxon>Eukaryota</taxon>
        <taxon>Fungi</taxon>
        <taxon>Dikarya</taxon>
        <taxon>Basidiomycota</taxon>
        <taxon>Agaricomycotina</taxon>
        <taxon>Tremellomycetes</taxon>
        <taxon>Tremellales</taxon>
        <taxon>Cryptococcaceae</taxon>
        <taxon>Cryptococcus</taxon>
    </lineage>
</organism>
<feature type="compositionally biased region" description="Basic and acidic residues" evidence="1">
    <location>
        <begin position="365"/>
        <end position="379"/>
    </location>
</feature>
<gene>
    <name evidence="2" type="ORF">B9479_003799</name>
</gene>
<proteinExistence type="predicted"/>
<dbReference type="AlphaFoldDB" id="A0A5D3AVT8"/>
<sequence>MPIQNSPIPLRPNQRIHTTAPTLRRGKNLSDKLVEARDDNTLAHERELHKKKSFGREVGIGVAFFHEDTVESIERFTTPFKPKDDDEDDIADVATNEKNADNGANTKITLPAPEPTVIDDVPAPAASDQHAATPFPTIPSLISPAKPSRTLPAGEEQAKIGHRKKLSREIEEAREEDRVREEELFKEKMEALTTVDHDSVKSSDEVNDPFSTTASRGSVTPSSALSEAVTIHIDNENSENVYTPPESAFKDRDETMAQMRKEMAAIREAKKLKLQGFPLAEEISFTPKQTVEARIMHDTNHAPGRNIFDPTNPIPPKPLPIDTPIEANDPAFTGQSTDKWSYLPDTAKVLASKIMGVSELGSFWGEKKGETEDNGKVEDGGAIVVDESNGQPPADKTKKA</sequence>
<protein>
    <submittedName>
        <fullName evidence="2">Uncharacterized protein</fullName>
    </submittedName>
</protein>
<accession>A0A5D3AVT8</accession>
<name>A0A5D3AVT8_9TREE</name>
<evidence type="ECO:0000256" key="1">
    <source>
        <dbReference type="SAM" id="MobiDB-lite"/>
    </source>
</evidence>
<feature type="region of interest" description="Disordered" evidence="1">
    <location>
        <begin position="198"/>
        <end position="223"/>
    </location>
</feature>
<feature type="region of interest" description="Disordered" evidence="1">
    <location>
        <begin position="365"/>
        <end position="400"/>
    </location>
</feature>
<keyword evidence="3" id="KW-1185">Reference proteome</keyword>
<feature type="region of interest" description="Disordered" evidence="1">
    <location>
        <begin position="126"/>
        <end position="174"/>
    </location>
</feature>
<comment type="caution">
    <text evidence="2">The sequence shown here is derived from an EMBL/GenBank/DDBJ whole genome shotgun (WGS) entry which is preliminary data.</text>
</comment>
<dbReference type="Proteomes" id="UP000322245">
    <property type="component" value="Unassembled WGS sequence"/>
</dbReference>
<evidence type="ECO:0000313" key="2">
    <source>
        <dbReference type="EMBL" id="TYJ55527.1"/>
    </source>
</evidence>